<evidence type="ECO:0008006" key="4">
    <source>
        <dbReference type="Google" id="ProtNLM"/>
    </source>
</evidence>
<name>F9WPN7_TRYVY</name>
<keyword evidence="3" id="KW-1185">Reference proteome</keyword>
<dbReference type="VEuPathDB" id="TriTrypDB:TvY486_0022110"/>
<dbReference type="PANTHER" id="PTHR40744:SF1">
    <property type="entry name" value="SODIUM STIBOGLUCONATE RESISTANCE PROTEIN"/>
    <property type="match status" value="1"/>
</dbReference>
<feature type="compositionally biased region" description="Basic and acidic residues" evidence="1">
    <location>
        <begin position="61"/>
        <end position="82"/>
    </location>
</feature>
<feature type="region of interest" description="Disordered" evidence="1">
    <location>
        <begin position="165"/>
        <end position="195"/>
    </location>
</feature>
<dbReference type="SUPFAM" id="SSF48452">
    <property type="entry name" value="TPR-like"/>
    <property type="match status" value="1"/>
</dbReference>
<reference evidence="2 3" key="1">
    <citation type="journal article" date="2012" name="Proc. Natl. Acad. Sci. U.S.A.">
        <title>Antigenic diversity is generated by distinct evolutionary mechanisms in African trypanosome species.</title>
        <authorList>
            <person name="Jackson A.P."/>
            <person name="Berry A."/>
            <person name="Aslett M."/>
            <person name="Allison H.C."/>
            <person name="Burton P."/>
            <person name="Vavrova-Anderson J."/>
            <person name="Brown R."/>
            <person name="Browne H."/>
            <person name="Corton N."/>
            <person name="Hauser H."/>
            <person name="Gamble J."/>
            <person name="Gilderthorp R."/>
            <person name="Marcello L."/>
            <person name="McQuillan J."/>
            <person name="Otto T.D."/>
            <person name="Quail M.A."/>
            <person name="Sanders M.J."/>
            <person name="van Tonder A."/>
            <person name="Ginger M.L."/>
            <person name="Field M.C."/>
            <person name="Barry J.D."/>
            <person name="Hertz-Fowler C."/>
            <person name="Berriman M."/>
        </authorList>
    </citation>
    <scope>NUCLEOTIDE SEQUENCE</scope>
    <source>
        <strain evidence="2 3">Y486</strain>
    </source>
</reference>
<dbReference type="OMA" id="QYLRLHW"/>
<feature type="region of interest" description="Disordered" evidence="1">
    <location>
        <begin position="61"/>
        <end position="102"/>
    </location>
</feature>
<sequence length="492" mass="54892">MGSGTSAAQNRHSFLFYEGLNALQDGRLTYAEIYYEQAIEKHEGYLFWQRLDALEAWEREANKHDKKSARDKDKEAPKQSEAEEKEGDNVSADNNSEGEEAGNDASVLIIPLDNRVQHVLSYLELRTDIALSYLSIERLEEAEAHFEYITSRTMTLMKCLDQARNSGNTGGGEDDEDELGDDSVSVHHQQNNAHGGVNDSEIATVLDCFEQFLRLHWVSAIANSIYIVFERFKGGQGDKKRKRELDAVIDTCSVAQTELYNVANRRATTLTNAAVLEHLEKIIRDIDGGSSAVTEDGQNARGGKKNEGGADRAATAGGESAAKSPPFIALLQMLPDRRLLYREMPAPMLAATLRYVPWMDPGIRRVIPGTNYHLELGAGVIDEKRVKKMQKKILKQSSQKRFDYGDTVIFKKSVDEENALLLFPILLIEADVQLELGAATKGIHALDTVEKLATQLYGAESMERDSLMQRVTETRKRGGALFMMFEDQLLGI</sequence>
<evidence type="ECO:0000256" key="1">
    <source>
        <dbReference type="SAM" id="MobiDB-lite"/>
    </source>
</evidence>
<dbReference type="EMBL" id="CAEX01003567">
    <property type="protein sequence ID" value="CCD19514.1"/>
    <property type="molecule type" value="Genomic_DNA"/>
</dbReference>
<protein>
    <recommendedName>
        <fullName evidence="4">Sodium stibogluconate resistance protein</fullName>
    </recommendedName>
</protein>
<accession>F9WPN7</accession>
<feature type="region of interest" description="Disordered" evidence="1">
    <location>
        <begin position="293"/>
        <end position="320"/>
    </location>
</feature>
<dbReference type="AlphaFoldDB" id="F9WPN7"/>
<dbReference type="PANTHER" id="PTHR40744">
    <property type="entry name" value="SODIUM STIBOGLUCONATE RESISTANCE PROTEIN-RELATED"/>
    <property type="match status" value="1"/>
</dbReference>
<organism evidence="2 3">
    <name type="scientific">Trypanosoma vivax (strain Y486)</name>
    <dbReference type="NCBI Taxonomy" id="1055687"/>
    <lineage>
        <taxon>Eukaryota</taxon>
        <taxon>Discoba</taxon>
        <taxon>Euglenozoa</taxon>
        <taxon>Kinetoplastea</taxon>
        <taxon>Metakinetoplastina</taxon>
        <taxon>Trypanosomatida</taxon>
        <taxon>Trypanosomatidae</taxon>
        <taxon>Trypanosoma</taxon>
        <taxon>Duttonella</taxon>
    </lineage>
</organism>
<evidence type="ECO:0000313" key="3">
    <source>
        <dbReference type="Proteomes" id="UP000009027"/>
    </source>
</evidence>
<feature type="compositionally biased region" description="Acidic residues" evidence="1">
    <location>
        <begin position="172"/>
        <end position="181"/>
    </location>
</feature>
<evidence type="ECO:0000313" key="2">
    <source>
        <dbReference type="EMBL" id="CCD19514.1"/>
    </source>
</evidence>
<dbReference type="InterPro" id="IPR011990">
    <property type="entry name" value="TPR-like_helical_dom_sf"/>
</dbReference>
<dbReference type="Proteomes" id="UP000009027">
    <property type="component" value="Unassembled WGS sequence"/>
</dbReference>
<proteinExistence type="predicted"/>
<gene>
    <name evidence="2" type="ORF">TvY486_0022110</name>
</gene>